<dbReference type="VEuPathDB" id="VectorBase:RPRC005012"/>
<dbReference type="InterPro" id="IPR031734">
    <property type="entry name" value="MBF2"/>
</dbReference>
<dbReference type="EMBL" id="GAHY01002167">
    <property type="protein sequence ID" value="JAA75343.1"/>
    <property type="molecule type" value="mRNA"/>
</dbReference>
<dbReference type="PANTHER" id="PTHR37685">
    <property type="entry name" value="GEO11136P1-RELATED"/>
    <property type="match status" value="1"/>
</dbReference>
<dbReference type="PANTHER" id="PTHR37685:SF1">
    <property type="entry name" value="GEO11136P1-RELATED"/>
    <property type="match status" value="1"/>
</dbReference>
<organism evidence="2">
    <name type="scientific">Rhodnius prolixus</name>
    <name type="common">Triatomid bug</name>
    <dbReference type="NCBI Taxonomy" id="13249"/>
    <lineage>
        <taxon>Eukaryota</taxon>
        <taxon>Metazoa</taxon>
        <taxon>Ecdysozoa</taxon>
        <taxon>Arthropoda</taxon>
        <taxon>Hexapoda</taxon>
        <taxon>Insecta</taxon>
        <taxon>Pterygota</taxon>
        <taxon>Neoptera</taxon>
        <taxon>Paraneoptera</taxon>
        <taxon>Hemiptera</taxon>
        <taxon>Heteroptera</taxon>
        <taxon>Panheteroptera</taxon>
        <taxon>Cimicomorpha</taxon>
        <taxon>Reduviidae</taxon>
        <taxon>Triatominae</taxon>
        <taxon>Rhodnius</taxon>
    </lineage>
</organism>
<keyword evidence="1" id="KW-0812">Transmembrane</keyword>
<protein>
    <submittedName>
        <fullName evidence="2">Putative similat to triatoma putative salivary secreted protein</fullName>
    </submittedName>
</protein>
<dbReference type="AlphaFoldDB" id="R4G7T4"/>
<accession>R4G7T4</accession>
<keyword evidence="1" id="KW-1133">Transmembrane helix</keyword>
<evidence type="ECO:0000256" key="1">
    <source>
        <dbReference type="SAM" id="Phobius"/>
    </source>
</evidence>
<keyword evidence="1" id="KW-0472">Membrane</keyword>
<evidence type="ECO:0000313" key="2">
    <source>
        <dbReference type="EMBL" id="JAA75343.1"/>
    </source>
</evidence>
<dbReference type="GeneID" id="141457317"/>
<dbReference type="RefSeq" id="XP_073990189.1">
    <property type="nucleotide sequence ID" value="XM_074134088.1"/>
</dbReference>
<feature type="transmembrane region" description="Helical" evidence="1">
    <location>
        <begin position="6"/>
        <end position="27"/>
    </location>
</feature>
<proteinExistence type="evidence at transcript level"/>
<name>R4G7T4_RHOPR</name>
<reference evidence="2" key="1">
    <citation type="submission" date="2013-04" db="EMBL/GenBank/DDBJ databases">
        <title>An insight into the transcriptome of the digestive tract of the blood sucking bug, Rhodnius prolixus.</title>
        <authorList>
            <person name="Ribeiro J.M.C."/>
            <person name="Genta F.A."/>
            <person name="Sorgine M.H.F."/>
            <person name="Paiva-Silva G.O."/>
            <person name="Majerowicz D."/>
            <person name="Medeiros M."/>
            <person name="Koerich L."/>
            <person name="Terra W.R."/>
            <person name="Ferreira C."/>
            <person name="Pimentel A.C."/>
            <person name="Bisch P.M."/>
            <person name="Diniz M.M.P."/>
            <person name="Nascimento R."/>
            <person name="Salmon D."/>
            <person name="Silber A.M."/>
            <person name="Alves M."/>
            <person name="Oliveira M.F."/>
            <person name="Gondim K.C."/>
            <person name="Silva Neto M.A.C."/>
            <person name="Atella G.C."/>
            <person name="Araujo H."/>
            <person name="Dias F.S."/>
            <person name="Polycarpo C.R."/>
            <person name="Fampa P."/>
            <person name="Melo A.C."/>
            <person name="Tanaka A.S."/>
            <person name="Balczun C."/>
            <person name="Oliveira J.H.M."/>
            <person name="Goncalves R."/>
            <person name="Lazoski C."/>
            <person name="Pereira M.A."/>
            <person name="Rivera-Pomar R."/>
            <person name="Diambra L."/>
            <person name="Schaub G.A."/>
            <person name="Garcia E.S."/>
            <person name="Azambuja P."/>
            <person name="Braz G.R.C."/>
            <person name="Oliveira P.L."/>
        </authorList>
    </citation>
    <scope>NUCLEOTIDE SEQUENCE</scope>
</reference>
<dbReference type="Pfam" id="PF15868">
    <property type="entry name" value="MBF2"/>
    <property type="match status" value="1"/>
</dbReference>
<sequence>MHPYRSIWFTILVVGVSTIVLTSARICKETMYPSYLGKRAPHDKLLYSTRMTHKWSLLGFIEEFLEYPVNRKNKKKITAIEVLDLYTDGNGGCFAIIDGGVGYDHVAIYFLSQFMRGFDFIVKIYG</sequence>